<dbReference type="InterPro" id="IPR006370">
    <property type="entry name" value="HB_polyprenyltransferase-like"/>
</dbReference>
<evidence type="ECO:0000256" key="7">
    <source>
        <dbReference type="ARBA" id="ARBA00022989"/>
    </source>
</evidence>
<dbReference type="InterPro" id="IPR000537">
    <property type="entry name" value="UbiA_prenyltransferase"/>
</dbReference>
<keyword evidence="9" id="KW-0414">Isoprene biosynthesis</keyword>
<dbReference type="UniPathway" id="UPA00232"/>
<evidence type="ECO:0000256" key="2">
    <source>
        <dbReference type="ARBA" id="ARBA00004141"/>
    </source>
</evidence>
<evidence type="ECO:0000313" key="10">
    <source>
        <dbReference type="EMBL" id="QOY42597.1"/>
    </source>
</evidence>
<comment type="pathway">
    <text evidence="9">Cofactor biosynthesis; ubiquinone biosynthesis.</text>
</comment>
<dbReference type="EC" id="2.5.1.39" evidence="9"/>
<comment type="cofactor">
    <cofactor evidence="1 9">
        <name>Mg(2+)</name>
        <dbReference type="ChEBI" id="CHEBI:18420"/>
    </cofactor>
</comment>
<dbReference type="PANTHER" id="PTHR11048:SF28">
    <property type="entry name" value="4-HYDROXYBENZOATE POLYPRENYLTRANSFERASE, MITOCHONDRIAL"/>
    <property type="match status" value="1"/>
</dbReference>
<keyword evidence="9" id="KW-0831">Ubiquinone biosynthesis</keyword>
<dbReference type="InterPro" id="IPR030470">
    <property type="entry name" value="UbiA_prenylTrfase_CS"/>
</dbReference>
<reference evidence="10 11" key="1">
    <citation type="submission" date="2019-09" db="EMBL/GenBank/DDBJ databases">
        <title>Consistent, comparative and evidence-based genome assembly and annotation for Cryptosporidium parvum, C. hominis and C. tyzzeri.</title>
        <authorList>
            <person name="Baptista R.P."/>
            <person name="Li Y."/>
            <person name="Sateriale A."/>
            <person name="Ansell B."/>
            <person name="Jex A."/>
            <person name="Sanders M."/>
            <person name="Brooks K."/>
            <person name="Tracey A."/>
            <person name="Berriman M."/>
            <person name="Striepen B."/>
            <person name="Cotton J.A."/>
            <person name="Kissinger J.C."/>
        </authorList>
    </citation>
    <scope>NUCLEOTIDE SEQUENCE [LARGE SCALE GENOMIC DNA]</scope>
    <source>
        <strain evidence="10 11">IOWA-ATCC</strain>
    </source>
</reference>
<dbReference type="PANTHER" id="PTHR11048">
    <property type="entry name" value="PRENYLTRANSFERASES"/>
    <property type="match status" value="1"/>
</dbReference>
<dbReference type="GO" id="GO:0008412">
    <property type="term" value="F:4-hydroxybenzoate polyprenyltransferase activity"/>
    <property type="evidence" value="ECO:0007669"/>
    <property type="project" value="UniProtKB-EC"/>
</dbReference>
<comment type="catalytic activity">
    <reaction evidence="9">
        <text>an all-trans-polyprenyl diphosphate + 4-hydroxybenzoate = a 4-hydroxy-3-(all-trans-polyprenyl)benzoate + diphosphate</text>
        <dbReference type="Rhea" id="RHEA:44504"/>
        <dbReference type="Rhea" id="RHEA-COMP:9514"/>
        <dbReference type="Rhea" id="RHEA-COMP:9564"/>
        <dbReference type="ChEBI" id="CHEBI:17879"/>
        <dbReference type="ChEBI" id="CHEBI:33019"/>
        <dbReference type="ChEBI" id="CHEBI:58914"/>
        <dbReference type="ChEBI" id="CHEBI:78396"/>
        <dbReference type="EC" id="2.5.1.39"/>
    </reaction>
</comment>
<dbReference type="Proteomes" id="UP000593906">
    <property type="component" value="Chromosome 3"/>
</dbReference>
<dbReference type="AlphaFoldDB" id="A0A7S7RGR5"/>
<keyword evidence="9" id="KW-0496">Mitochondrion</keyword>
<dbReference type="GO" id="GO:0005743">
    <property type="term" value="C:mitochondrial inner membrane"/>
    <property type="evidence" value="ECO:0007669"/>
    <property type="project" value="UniProtKB-SubCell"/>
</dbReference>
<keyword evidence="7 9" id="KW-1133">Transmembrane helix</keyword>
<dbReference type="VEuPathDB" id="CryptoDB:CPATCC_0033440"/>
<feature type="transmembrane region" description="Helical" evidence="9">
    <location>
        <begin position="247"/>
        <end position="269"/>
    </location>
</feature>
<organism evidence="10 11">
    <name type="scientific">Cryptosporidium parvum</name>
    <dbReference type="NCBI Taxonomy" id="5807"/>
    <lineage>
        <taxon>Eukaryota</taxon>
        <taxon>Sar</taxon>
        <taxon>Alveolata</taxon>
        <taxon>Apicomplexa</taxon>
        <taxon>Conoidasida</taxon>
        <taxon>Coccidia</taxon>
        <taxon>Eucoccidiorida</taxon>
        <taxon>Eimeriorina</taxon>
        <taxon>Cryptosporidiidae</taxon>
        <taxon>Cryptosporidium</taxon>
    </lineage>
</organism>
<gene>
    <name evidence="10" type="ORF">CPATCC_001246</name>
</gene>
<sequence length="338" mass="38119">MNTIRPNYGFINSSFSKTCIQSVFRTSRGICKMNFKHYIKLYRINNPTGFWLLFIPTFGSLTLASNSLLPKANITALFALGSVASRSAGCVINDLADRQFDSKVERTKNRPLANGEMAFTKALIALIGSSTTSAIVLSRLNRYTIYLGIPSVFLIAAYPFMKRITHYPQLFLGFTFNWGVLLAWTSIYGCINPYRSSWLCPISYYLSSVCWSVHYDTIYAHQDRLFDKQIGLFSTALKWNEATGSRLFINAIVSGIFASSAGIFANLGLEYQFSVLLYTAHLIYQSKATNFFSEQDCRKQFIMSKYSGVVLLLGIIFSKYKASKKHSNKRDSNTLHKG</sequence>
<dbReference type="FunFam" id="1.10.357.140:FF:000008">
    <property type="entry name" value="4-hydroxybenzoate octaprenyltransferase"/>
    <property type="match status" value="1"/>
</dbReference>
<evidence type="ECO:0000256" key="1">
    <source>
        <dbReference type="ARBA" id="ARBA00001946"/>
    </source>
</evidence>
<dbReference type="EMBL" id="CP044420">
    <property type="protein sequence ID" value="QOY42597.1"/>
    <property type="molecule type" value="Genomic_DNA"/>
</dbReference>
<dbReference type="InterPro" id="IPR044878">
    <property type="entry name" value="UbiA_sf"/>
</dbReference>
<dbReference type="CDD" id="cd13959">
    <property type="entry name" value="PT_UbiA_COQ2"/>
    <property type="match status" value="1"/>
</dbReference>
<keyword evidence="5 9" id="KW-0808">Transferase</keyword>
<feature type="transmembrane region" description="Helical" evidence="9">
    <location>
        <begin position="143"/>
        <end position="161"/>
    </location>
</feature>
<comment type="function">
    <text evidence="9">Catalyzes the prenylation of para-hydroxybenzoate (PHB) with an all-trans polyprenyl group. Mediates the second step in the final reaction sequence of coenzyme Q (CoQ) biosynthesis, which is the condensation of the polyisoprenoid side chain with PHB, generating the first membrane-bound Q intermediate.</text>
</comment>
<dbReference type="NCBIfam" id="TIGR01474">
    <property type="entry name" value="ubiA_proteo"/>
    <property type="match status" value="1"/>
</dbReference>
<evidence type="ECO:0000313" key="11">
    <source>
        <dbReference type="Proteomes" id="UP000593906"/>
    </source>
</evidence>
<dbReference type="GO" id="GO:0006744">
    <property type="term" value="P:ubiquinone biosynthetic process"/>
    <property type="evidence" value="ECO:0007669"/>
    <property type="project" value="UniProtKB-UniRule"/>
</dbReference>
<proteinExistence type="inferred from homology"/>
<dbReference type="FunFam" id="1.20.120.1780:FF:000001">
    <property type="entry name" value="4-hydroxybenzoate octaprenyltransferase"/>
    <property type="match status" value="1"/>
</dbReference>
<evidence type="ECO:0000256" key="4">
    <source>
        <dbReference type="ARBA" id="ARBA00005985"/>
    </source>
</evidence>
<evidence type="ECO:0000256" key="8">
    <source>
        <dbReference type="ARBA" id="ARBA00023136"/>
    </source>
</evidence>
<evidence type="ECO:0000256" key="6">
    <source>
        <dbReference type="ARBA" id="ARBA00022692"/>
    </source>
</evidence>
<feature type="transmembrane region" description="Helical" evidence="9">
    <location>
        <begin position="50"/>
        <end position="68"/>
    </location>
</feature>
<dbReference type="Gene3D" id="1.10.357.140">
    <property type="entry name" value="UbiA prenyltransferase"/>
    <property type="match status" value="1"/>
</dbReference>
<evidence type="ECO:0000256" key="5">
    <source>
        <dbReference type="ARBA" id="ARBA00022679"/>
    </source>
</evidence>
<feature type="transmembrane region" description="Helical" evidence="9">
    <location>
        <begin position="117"/>
        <end position="137"/>
    </location>
</feature>
<dbReference type="Pfam" id="PF01040">
    <property type="entry name" value="UbiA"/>
    <property type="match status" value="1"/>
</dbReference>
<evidence type="ECO:0000256" key="3">
    <source>
        <dbReference type="ARBA" id="ARBA00005179"/>
    </source>
</evidence>
<keyword evidence="9" id="KW-0999">Mitochondrion inner membrane</keyword>
<comment type="similarity">
    <text evidence="4 9">Belongs to the UbiA prenyltransferase family.</text>
</comment>
<dbReference type="InterPro" id="IPR039653">
    <property type="entry name" value="Prenyltransferase"/>
</dbReference>
<feature type="transmembrane region" description="Helical" evidence="9">
    <location>
        <begin position="301"/>
        <end position="320"/>
    </location>
</feature>
<dbReference type="GO" id="GO:0008299">
    <property type="term" value="P:isoprenoid biosynthetic process"/>
    <property type="evidence" value="ECO:0007669"/>
    <property type="project" value="UniProtKB-UniRule"/>
</dbReference>
<keyword evidence="6 9" id="KW-0812">Transmembrane</keyword>
<accession>A0A7S7RGR5</accession>
<dbReference type="GO" id="GO:0005886">
    <property type="term" value="C:plasma membrane"/>
    <property type="evidence" value="ECO:0007669"/>
    <property type="project" value="TreeGrafter"/>
</dbReference>
<evidence type="ECO:0000256" key="9">
    <source>
        <dbReference type="HAMAP-Rule" id="MF_03189"/>
    </source>
</evidence>
<dbReference type="PROSITE" id="PS00943">
    <property type="entry name" value="UBIA"/>
    <property type="match status" value="1"/>
</dbReference>
<name>A0A7S7RGR5_CRYPV</name>
<dbReference type="Gene3D" id="1.20.120.1780">
    <property type="entry name" value="UbiA prenyltransferase"/>
    <property type="match status" value="1"/>
</dbReference>
<keyword evidence="8 9" id="KW-0472">Membrane</keyword>
<comment type="pathway">
    <text evidence="3">Secondary metabolite biosynthesis.</text>
</comment>
<protein>
    <recommendedName>
        <fullName evidence="9">4-hydroxybenzoate polyprenyltransferase, mitochondrial</fullName>
        <shortName evidence="9">4-HB polyprenyltransferase</shortName>
        <ecNumber evidence="9">2.5.1.39</ecNumber>
    </recommendedName>
    <alternativeName>
        <fullName evidence="9">Para-hydroxybenzoate--polyprenyltransferase</fullName>
        <shortName evidence="9">PHB:PPT</shortName>
        <shortName evidence="9">PHB:polyprenyltransferase</shortName>
    </alternativeName>
</protein>
<dbReference type="HAMAP" id="MF_01635">
    <property type="entry name" value="UbiA"/>
    <property type="match status" value="1"/>
</dbReference>
<comment type="subcellular location">
    <subcellularLocation>
        <location evidence="2">Membrane</location>
        <topology evidence="2">Multi-pass membrane protein</topology>
    </subcellularLocation>
    <subcellularLocation>
        <location evidence="9">Mitochondrion inner membrane</location>
        <topology evidence="9">Multi-pass membrane protein</topology>
        <orientation evidence="9">Matrix side</orientation>
    </subcellularLocation>
</comment>